<accession>D2VNE0</accession>
<protein>
    <submittedName>
        <fullName evidence="1">Predicted protein</fullName>
    </submittedName>
</protein>
<dbReference type="Gene3D" id="2.60.120.330">
    <property type="entry name" value="B-lactam Antibiotic, Isopenicillin N Synthase, Chain"/>
    <property type="match status" value="2"/>
</dbReference>
<name>D2VNE0_NAEGR</name>
<dbReference type="InParanoid" id="D2VNE0"/>
<dbReference type="GeneID" id="8851466"/>
<dbReference type="KEGG" id="ngr:NAEGRDRAFT_50974"/>
<dbReference type="VEuPathDB" id="AmoebaDB:NAEGRDRAFT_50974"/>
<sequence length="365" mass="43334">MREKNPWVSPYHVKFTLDEDKPLLGLIRKIKRVPVDWNLKENLEPQISANSDAVDQYLEYLTNIVKEHDEIPYFPIQKGDFVFFDVRSPHQNSNSNRLTHPRCVFYHAYSMTHDINRDTIEALREKRKTFEHPDDFSSSFKMEQQSMDPQNPNHLIPLTTLGECLYNEKSYEETIFSEQIEEKDENGQVRNLTRFEKIYEQHSHMLTKRHLDFFHRYGYVVVENVINEQVCNQLLKELGEFSEKSNCPLPVDTIINKTGKYEKMNVSKGEFRNISNPFGAMIEFYHLPTQQKLRMDEILYVCTVKMLSNTWCSNLNISQELQQSDSIPGQSIPHWKYQCPIEAQLDPRKLWLYVDRMNFRLPDKK</sequence>
<reference evidence="1 2" key="1">
    <citation type="journal article" date="2010" name="Cell">
        <title>The genome of Naegleria gruberi illuminates early eukaryotic versatility.</title>
        <authorList>
            <person name="Fritz-Laylin L.K."/>
            <person name="Prochnik S.E."/>
            <person name="Ginger M.L."/>
            <person name="Dacks J.B."/>
            <person name="Carpenter M.L."/>
            <person name="Field M.C."/>
            <person name="Kuo A."/>
            <person name="Paredez A."/>
            <person name="Chapman J."/>
            <person name="Pham J."/>
            <person name="Shu S."/>
            <person name="Neupane R."/>
            <person name="Cipriano M."/>
            <person name="Mancuso J."/>
            <person name="Tu H."/>
            <person name="Salamov A."/>
            <person name="Lindquist E."/>
            <person name="Shapiro H."/>
            <person name="Lucas S."/>
            <person name="Grigoriev I.V."/>
            <person name="Cande W.Z."/>
            <person name="Fulton C."/>
            <person name="Rokhsar D.S."/>
            <person name="Dawson S.C."/>
        </authorList>
    </citation>
    <scope>NUCLEOTIDE SEQUENCE [LARGE SCALE GENOMIC DNA]</scope>
    <source>
        <strain evidence="1 2">NEG-M</strain>
    </source>
</reference>
<dbReference type="PANTHER" id="PTHR31630">
    <property type="entry name" value="PHYTANOYL-COA DIOXYGENASE-RELATED-RELATED"/>
    <property type="match status" value="1"/>
</dbReference>
<gene>
    <name evidence="1" type="ORF">NAEGRDRAFT_50974</name>
</gene>
<dbReference type="SUPFAM" id="SSF51197">
    <property type="entry name" value="Clavaminate synthase-like"/>
    <property type="match status" value="2"/>
</dbReference>
<proteinExistence type="predicted"/>
<organism evidence="2">
    <name type="scientific">Naegleria gruberi</name>
    <name type="common">Amoeba</name>
    <dbReference type="NCBI Taxonomy" id="5762"/>
    <lineage>
        <taxon>Eukaryota</taxon>
        <taxon>Discoba</taxon>
        <taxon>Heterolobosea</taxon>
        <taxon>Tetramitia</taxon>
        <taxon>Eutetramitia</taxon>
        <taxon>Vahlkampfiidae</taxon>
        <taxon>Naegleria</taxon>
    </lineage>
</organism>
<dbReference type="EMBL" id="GG738884">
    <property type="protein sequence ID" value="EFC41641.1"/>
    <property type="molecule type" value="Genomic_DNA"/>
</dbReference>
<evidence type="ECO:0000313" key="1">
    <source>
        <dbReference type="EMBL" id="EFC41641.1"/>
    </source>
</evidence>
<dbReference type="PANTHER" id="PTHR31630:SF8">
    <property type="entry name" value="JMJC DOMAIN-CONTAINING PROTEIN"/>
    <property type="match status" value="1"/>
</dbReference>
<dbReference type="RefSeq" id="XP_002674385.1">
    <property type="nucleotide sequence ID" value="XM_002674339.1"/>
</dbReference>
<dbReference type="AlphaFoldDB" id="D2VNE0"/>
<dbReference type="InterPro" id="IPR027443">
    <property type="entry name" value="IPNS-like_sf"/>
</dbReference>
<dbReference type="Proteomes" id="UP000006671">
    <property type="component" value="Unassembled WGS sequence"/>
</dbReference>
<keyword evidence="2" id="KW-1185">Reference proteome</keyword>
<evidence type="ECO:0000313" key="2">
    <source>
        <dbReference type="Proteomes" id="UP000006671"/>
    </source>
</evidence>